<feature type="binding site" evidence="15">
    <location>
        <position position="453"/>
    </location>
    <ligand>
        <name>Mg(2+)</name>
        <dbReference type="ChEBI" id="CHEBI:18420"/>
    </ligand>
</feature>
<evidence type="ECO:0000256" key="2">
    <source>
        <dbReference type="ARBA" id="ARBA00005984"/>
    </source>
</evidence>
<feature type="region of interest" description="Disordered" evidence="18">
    <location>
        <begin position="90"/>
        <end position="138"/>
    </location>
</feature>
<keyword evidence="11" id="KW-0472">Membrane</keyword>
<evidence type="ECO:0000256" key="9">
    <source>
        <dbReference type="ARBA" id="ARBA00022833"/>
    </source>
</evidence>
<evidence type="ECO:0000256" key="4">
    <source>
        <dbReference type="ARBA" id="ARBA00022475"/>
    </source>
</evidence>
<dbReference type="InterPro" id="IPR018299">
    <property type="entry name" value="Alkaline_phosphatase_AS"/>
</dbReference>
<keyword evidence="13" id="KW-0449">Lipoprotein</keyword>
<name>A0A3R7Q821_PENVA</name>
<feature type="binding site" evidence="15">
    <location>
        <position position="581"/>
    </location>
    <ligand>
        <name>Zn(2+)</name>
        <dbReference type="ChEBI" id="CHEBI:29105"/>
        <label>2</label>
    </ligand>
</feature>
<dbReference type="OrthoDB" id="5818554at2759"/>
<dbReference type="STRING" id="6689.A0A3R7Q821"/>
<feature type="binding site" evidence="15">
    <location>
        <position position="500"/>
    </location>
    <ligand>
        <name>Zn(2+)</name>
        <dbReference type="ChEBI" id="CHEBI:29105"/>
        <label>2</label>
    </ligand>
</feature>
<dbReference type="Pfam" id="PF00245">
    <property type="entry name" value="Alk_phosphatase"/>
    <property type="match status" value="1"/>
</dbReference>
<dbReference type="GO" id="GO:0098552">
    <property type="term" value="C:side of membrane"/>
    <property type="evidence" value="ECO:0007669"/>
    <property type="project" value="UniProtKB-KW"/>
</dbReference>
<evidence type="ECO:0000256" key="12">
    <source>
        <dbReference type="ARBA" id="ARBA00023180"/>
    </source>
</evidence>
<dbReference type="GO" id="GO:0004035">
    <property type="term" value="F:alkaline phosphatase activity"/>
    <property type="evidence" value="ECO:0007669"/>
    <property type="project" value="UniProtKB-EC"/>
</dbReference>
<dbReference type="InterPro" id="IPR017850">
    <property type="entry name" value="Alkaline_phosphatase_core_sf"/>
</dbReference>
<feature type="binding site" evidence="15">
    <location>
        <position position="462"/>
    </location>
    <ligand>
        <name>Zn(2+)</name>
        <dbReference type="ChEBI" id="CHEBI:29105"/>
        <label>2</label>
    </ligand>
</feature>
<evidence type="ECO:0000256" key="13">
    <source>
        <dbReference type="ARBA" id="ARBA00023288"/>
    </source>
</evidence>
<dbReference type="PANTHER" id="PTHR11596">
    <property type="entry name" value="ALKALINE PHOSPHATASE"/>
    <property type="match status" value="1"/>
</dbReference>
<reference evidence="20 21" key="1">
    <citation type="submission" date="2018-04" db="EMBL/GenBank/DDBJ databases">
        <authorList>
            <person name="Zhang X."/>
            <person name="Yuan J."/>
            <person name="Li F."/>
            <person name="Xiang J."/>
        </authorList>
    </citation>
    <scope>NUCLEOTIDE SEQUENCE [LARGE SCALE GENOMIC DNA]</scope>
    <source>
        <tissue evidence="20">Muscle</tissue>
    </source>
</reference>
<evidence type="ECO:0000256" key="15">
    <source>
        <dbReference type="PIRSR" id="PIRSR601952-2"/>
    </source>
</evidence>
<comment type="subcellular location">
    <subcellularLocation>
        <location evidence="1">Cell membrane</location>
        <topology evidence="1">Lipid-anchor</topology>
        <topology evidence="1">GPI-anchor</topology>
    </subcellularLocation>
</comment>
<dbReference type="InterPro" id="IPR001952">
    <property type="entry name" value="Alkaline_phosphatase"/>
</dbReference>
<gene>
    <name evidence="20" type="ORF">C7M84_010784</name>
</gene>
<dbReference type="Gene3D" id="3.40.720.10">
    <property type="entry name" value="Alkaline Phosphatase, subunit A"/>
    <property type="match status" value="1"/>
</dbReference>
<dbReference type="PROSITE" id="PS00123">
    <property type="entry name" value="ALKALINE_PHOSPHATASE"/>
    <property type="match status" value="1"/>
</dbReference>
<comment type="caution">
    <text evidence="20">The sequence shown here is derived from an EMBL/GenBank/DDBJ whole genome shotgun (WGS) entry which is preliminary data.</text>
</comment>
<comment type="cofactor">
    <cofactor evidence="15">
        <name>Mg(2+)</name>
        <dbReference type="ChEBI" id="CHEBI:18420"/>
    </cofactor>
    <text evidence="15">Binds 1 Mg(2+) ion.</text>
</comment>
<dbReference type="PANTHER" id="PTHR11596:SF5">
    <property type="entry name" value="ALKALINE PHOSPHATASE"/>
    <property type="match status" value="1"/>
</dbReference>
<sequence length="728" mass="79045">MKRSRQSGLLTQVAVVLLLATSAHAMRRKYEGKSFLSADPSPSDTAAPPTPPWHPYPSWHPLPLLGTPYPSLAPTTSLWHPLAPPWHSQRLPGTPNASLTSPTPSWNHSLTTASASAHPTSLTPSFPHSRSPSSARPNPEVSVFALTARKHWWDLAQNELAAALNVRDNWNVAKNVIIFLGDGMGITANTAARIFKGQKKGMNGEEGYMTWERFPNAALLKTYNVDKQVPDSAGTATAYLCGVKANYYTLGVDSEVTLGDCAAARNPIYHTPSILQWAQEAGKDTGFVTTTRVTHATPAALYAHSAHRNWECDGNLGQMGIGCKDIADQLVSENPGRNIKVILGGGRQSFGASTGPVNKDTCIRRDGRDLTREWLSDKAQQGHSAAYVTNAGELANVDVDDTDFLLGLFSDTHVPFEVDRVNSPAGSPSLTQMATKAVKFLQKNDNGFFLLVEGGRIDHALHDNLPHRALEEAVALDSAVAAVLEEVDLEDTLVLVTADHSHVMTINGYPERGNDILGMTGDISKIDNMPYTTLMFTNGPGFNYTTDGSRVIRQDPRTVDTRHVNYRSQAAVPLPPISETHGGEDVGVWAAGPMAHLFHRTHEQHYVAHVMAYAACVGPSAGKRCERPSHATFTRPPTGASVPFVGPKFPTLSPVLQQLIDDNERKSRVRGQPRPPNYVSDRDDLRLRVCVQLHLSRRRPDAPGAECAPAPQHVVRQLRGAAATPLPV</sequence>
<evidence type="ECO:0000256" key="1">
    <source>
        <dbReference type="ARBA" id="ARBA00004609"/>
    </source>
</evidence>
<feature type="binding site" evidence="15">
    <location>
        <position position="499"/>
    </location>
    <ligand>
        <name>Zn(2+)</name>
        <dbReference type="ChEBI" id="CHEBI:29105"/>
        <label>2</label>
    </ligand>
</feature>
<dbReference type="CDD" id="cd16012">
    <property type="entry name" value="ALP"/>
    <property type="match status" value="1"/>
</dbReference>
<dbReference type="FunFam" id="3.40.720.10:FF:000008">
    <property type="entry name" value="Alkaline phosphatase"/>
    <property type="match status" value="1"/>
</dbReference>
<evidence type="ECO:0000256" key="11">
    <source>
        <dbReference type="ARBA" id="ARBA00023136"/>
    </source>
</evidence>
<reference evidence="20 21" key="2">
    <citation type="submission" date="2019-01" db="EMBL/GenBank/DDBJ databases">
        <title>The decoding of complex shrimp genome reveals the adaptation for benthos swimmer, frequently molting mechanism and breeding impact on genome.</title>
        <authorList>
            <person name="Sun Y."/>
            <person name="Gao Y."/>
            <person name="Yu Y."/>
        </authorList>
    </citation>
    <scope>NUCLEOTIDE SEQUENCE [LARGE SCALE GENOMIC DNA]</scope>
    <source>
        <tissue evidence="20">Muscle</tissue>
    </source>
</reference>
<keyword evidence="5" id="KW-0597">Phosphoprotein</keyword>
<keyword evidence="8 17" id="KW-0378">Hydrolase</keyword>
<evidence type="ECO:0000256" key="3">
    <source>
        <dbReference type="ARBA" id="ARBA00012647"/>
    </source>
</evidence>
<keyword evidence="6" id="KW-0336">GPI-anchor</keyword>
<evidence type="ECO:0000256" key="6">
    <source>
        <dbReference type="ARBA" id="ARBA00022622"/>
    </source>
</evidence>
<dbReference type="EMBL" id="QCYY01002370">
    <property type="protein sequence ID" value="ROT70910.1"/>
    <property type="molecule type" value="Genomic_DNA"/>
</dbReference>
<evidence type="ECO:0000256" key="8">
    <source>
        <dbReference type="ARBA" id="ARBA00022801"/>
    </source>
</evidence>
<dbReference type="Proteomes" id="UP000283509">
    <property type="component" value="Unassembled WGS sequence"/>
</dbReference>
<evidence type="ECO:0000256" key="10">
    <source>
        <dbReference type="ARBA" id="ARBA00022842"/>
    </source>
</evidence>
<feature type="binding site" evidence="15">
    <location>
        <position position="182"/>
    </location>
    <ligand>
        <name>Zn(2+)</name>
        <dbReference type="ChEBI" id="CHEBI:29105"/>
        <label>2</label>
    </ligand>
</feature>
<dbReference type="GO" id="GO:0046872">
    <property type="term" value="F:metal ion binding"/>
    <property type="evidence" value="ECO:0007669"/>
    <property type="project" value="UniProtKB-KW"/>
</dbReference>
<evidence type="ECO:0000256" key="16">
    <source>
        <dbReference type="RuleBase" id="RU003946"/>
    </source>
</evidence>
<keyword evidence="9 15" id="KW-0862">Zinc</keyword>
<evidence type="ECO:0000256" key="7">
    <source>
        <dbReference type="ARBA" id="ARBA00022723"/>
    </source>
</evidence>
<evidence type="ECO:0000313" key="20">
    <source>
        <dbReference type="EMBL" id="ROT70910.1"/>
    </source>
</evidence>
<feature type="signal peptide" evidence="19">
    <location>
        <begin position="1"/>
        <end position="25"/>
    </location>
</feature>
<feature type="chain" id="PRO_5018633566" description="Alkaline phosphatase" evidence="19">
    <location>
        <begin position="26"/>
        <end position="728"/>
    </location>
</feature>
<keyword evidence="12" id="KW-0325">Glycoprotein</keyword>
<keyword evidence="19" id="KW-0732">Signal</keyword>
<dbReference type="PRINTS" id="PR00113">
    <property type="entry name" value="ALKPHPHTASE"/>
</dbReference>
<keyword evidence="7 15" id="KW-0479">Metal-binding</keyword>
<organism evidence="20 21">
    <name type="scientific">Penaeus vannamei</name>
    <name type="common">Whiteleg shrimp</name>
    <name type="synonym">Litopenaeus vannamei</name>
    <dbReference type="NCBI Taxonomy" id="6689"/>
    <lineage>
        <taxon>Eukaryota</taxon>
        <taxon>Metazoa</taxon>
        <taxon>Ecdysozoa</taxon>
        <taxon>Arthropoda</taxon>
        <taxon>Crustacea</taxon>
        <taxon>Multicrustacea</taxon>
        <taxon>Malacostraca</taxon>
        <taxon>Eumalacostraca</taxon>
        <taxon>Eucarida</taxon>
        <taxon>Decapoda</taxon>
        <taxon>Dendrobranchiata</taxon>
        <taxon>Penaeoidea</taxon>
        <taxon>Penaeidae</taxon>
        <taxon>Penaeus</taxon>
    </lineage>
</organism>
<keyword evidence="4" id="KW-1003">Cell membrane</keyword>
<evidence type="ECO:0000256" key="5">
    <source>
        <dbReference type="ARBA" id="ARBA00022553"/>
    </source>
</evidence>
<comment type="similarity">
    <text evidence="2 16">Belongs to the alkaline phosphatase family.</text>
</comment>
<proteinExistence type="inferred from homology"/>
<feature type="binding site" evidence="15">
    <location>
        <position position="295"/>
    </location>
    <ligand>
        <name>Mg(2+)</name>
        <dbReference type="ChEBI" id="CHEBI:18420"/>
    </ligand>
</feature>
<feature type="active site" description="Phosphoserine intermediate" evidence="14">
    <location>
        <position position="232"/>
    </location>
</feature>
<feature type="region of interest" description="Disordered" evidence="18">
    <location>
        <begin position="662"/>
        <end position="681"/>
    </location>
</feature>
<accession>A0A3R7Q821</accession>
<dbReference type="EC" id="3.1.3.1" evidence="3 17"/>
<evidence type="ECO:0000256" key="19">
    <source>
        <dbReference type="SAM" id="SignalP"/>
    </source>
</evidence>
<keyword evidence="10 15" id="KW-0460">Magnesium</keyword>
<dbReference type="SMART" id="SM00098">
    <property type="entry name" value="alkPPc"/>
    <property type="match status" value="1"/>
</dbReference>
<comment type="cofactor">
    <cofactor evidence="15">
        <name>Zn(2+)</name>
        <dbReference type="ChEBI" id="CHEBI:29105"/>
    </cofactor>
    <text evidence="15">Binds 2 Zn(2+) ions.</text>
</comment>
<feature type="binding site" evidence="15">
    <location>
        <position position="458"/>
    </location>
    <ligand>
        <name>Zn(2+)</name>
        <dbReference type="ChEBI" id="CHEBI:29105"/>
        <label>2</label>
    </ligand>
</feature>
<evidence type="ECO:0000313" key="21">
    <source>
        <dbReference type="Proteomes" id="UP000283509"/>
    </source>
</evidence>
<protein>
    <recommendedName>
        <fullName evidence="3 17">Alkaline phosphatase</fullName>
        <ecNumber evidence="3 17">3.1.3.1</ecNumber>
    </recommendedName>
</protein>
<feature type="binding site" evidence="15">
    <location>
        <position position="297"/>
    </location>
    <ligand>
        <name>Mg(2+)</name>
        <dbReference type="ChEBI" id="CHEBI:18420"/>
    </ligand>
</feature>
<feature type="binding site" evidence="15">
    <location>
        <position position="182"/>
    </location>
    <ligand>
        <name>Mg(2+)</name>
        <dbReference type="ChEBI" id="CHEBI:18420"/>
    </ligand>
</feature>
<dbReference type="GO" id="GO:0005886">
    <property type="term" value="C:plasma membrane"/>
    <property type="evidence" value="ECO:0007669"/>
    <property type="project" value="UniProtKB-SubCell"/>
</dbReference>
<dbReference type="SUPFAM" id="SSF53649">
    <property type="entry name" value="Alkaline phosphatase-like"/>
    <property type="match status" value="1"/>
</dbReference>
<comment type="catalytic activity">
    <reaction evidence="17">
        <text>a phosphate monoester + H2O = an alcohol + phosphate</text>
        <dbReference type="Rhea" id="RHEA:15017"/>
        <dbReference type="ChEBI" id="CHEBI:15377"/>
        <dbReference type="ChEBI" id="CHEBI:30879"/>
        <dbReference type="ChEBI" id="CHEBI:43474"/>
        <dbReference type="ChEBI" id="CHEBI:67140"/>
        <dbReference type="EC" id="3.1.3.1"/>
    </reaction>
</comment>
<evidence type="ECO:0000256" key="14">
    <source>
        <dbReference type="PIRSR" id="PIRSR601952-1"/>
    </source>
</evidence>
<keyword evidence="21" id="KW-1185">Reference proteome</keyword>
<evidence type="ECO:0000256" key="18">
    <source>
        <dbReference type="SAM" id="MobiDB-lite"/>
    </source>
</evidence>
<feature type="compositionally biased region" description="Polar residues" evidence="18">
    <location>
        <begin position="95"/>
        <end position="136"/>
    </location>
</feature>
<dbReference type="AlphaFoldDB" id="A0A3R7Q821"/>
<evidence type="ECO:0000256" key="17">
    <source>
        <dbReference type="RuleBase" id="RU003947"/>
    </source>
</evidence>